<dbReference type="Pfam" id="PF00271">
    <property type="entry name" value="Helicase_C"/>
    <property type="match status" value="1"/>
</dbReference>
<dbReference type="GeneID" id="63753285"/>
<dbReference type="InterPro" id="IPR014001">
    <property type="entry name" value="Helicase_ATP-bd"/>
</dbReference>
<dbReference type="InterPro" id="IPR001650">
    <property type="entry name" value="Helicase_C-like"/>
</dbReference>
<feature type="domain" description="Helicase ATP-binding" evidence="5">
    <location>
        <begin position="131"/>
        <end position="311"/>
    </location>
</feature>
<evidence type="ECO:0000313" key="7">
    <source>
        <dbReference type="EMBL" id="OJJ37160.1"/>
    </source>
</evidence>
<dbReference type="AlphaFoldDB" id="A0A1L9RQC1"/>
<feature type="compositionally biased region" description="Low complexity" evidence="4">
    <location>
        <begin position="24"/>
        <end position="35"/>
    </location>
</feature>
<dbReference type="InterPro" id="IPR013083">
    <property type="entry name" value="Znf_RING/FYVE/PHD"/>
</dbReference>
<dbReference type="RefSeq" id="XP_040690836.1">
    <property type="nucleotide sequence ID" value="XM_040837437.1"/>
</dbReference>
<dbReference type="SMART" id="SM00490">
    <property type="entry name" value="HELICc"/>
    <property type="match status" value="1"/>
</dbReference>
<dbReference type="Proteomes" id="UP000184383">
    <property type="component" value="Unassembled WGS sequence"/>
</dbReference>
<dbReference type="SUPFAM" id="SSF57903">
    <property type="entry name" value="FYVE/PHD zinc finger"/>
    <property type="match status" value="1"/>
</dbReference>
<name>A0A1L9RQC1_ASPWE</name>
<evidence type="ECO:0000256" key="3">
    <source>
        <dbReference type="ARBA" id="ARBA00022840"/>
    </source>
</evidence>
<dbReference type="InterPro" id="IPR011011">
    <property type="entry name" value="Znf_FYVE_PHD"/>
</dbReference>
<evidence type="ECO:0000256" key="4">
    <source>
        <dbReference type="SAM" id="MobiDB-lite"/>
    </source>
</evidence>
<feature type="region of interest" description="Disordered" evidence="4">
    <location>
        <begin position="24"/>
        <end position="46"/>
    </location>
</feature>
<dbReference type="SUPFAM" id="SSF52540">
    <property type="entry name" value="P-loop containing nucleoside triphosphate hydrolases"/>
    <property type="match status" value="2"/>
</dbReference>
<evidence type="ECO:0000256" key="2">
    <source>
        <dbReference type="ARBA" id="ARBA00022801"/>
    </source>
</evidence>
<accession>A0A1L9RQC1</accession>
<dbReference type="CDD" id="cd18793">
    <property type="entry name" value="SF2_C_SNF"/>
    <property type="match status" value="1"/>
</dbReference>
<keyword evidence="1" id="KW-0547">Nucleotide-binding</keyword>
<dbReference type="SMART" id="SM00487">
    <property type="entry name" value="DEXDc"/>
    <property type="match status" value="1"/>
</dbReference>
<dbReference type="PROSITE" id="PS51194">
    <property type="entry name" value="HELICASE_CTER"/>
    <property type="match status" value="1"/>
</dbReference>
<evidence type="ECO:0000256" key="1">
    <source>
        <dbReference type="ARBA" id="ARBA00022741"/>
    </source>
</evidence>
<keyword evidence="3" id="KW-0067">ATP-binding</keyword>
<keyword evidence="2" id="KW-0378">Hydrolase</keyword>
<dbReference type="Pfam" id="PF00176">
    <property type="entry name" value="SNF2-rel_dom"/>
    <property type="match status" value="1"/>
</dbReference>
<protein>
    <submittedName>
        <fullName evidence="7">Uncharacterized protein</fullName>
    </submittedName>
</protein>
<evidence type="ECO:0000259" key="5">
    <source>
        <dbReference type="PROSITE" id="PS51192"/>
    </source>
</evidence>
<dbReference type="InterPro" id="IPR027417">
    <property type="entry name" value="P-loop_NTPase"/>
</dbReference>
<dbReference type="InterPro" id="IPR038718">
    <property type="entry name" value="SNF2-like_sf"/>
</dbReference>
<sequence length="902" mass="102017">MEDNWEPPFPRNDLDTECSAISILSSPLSTPGSLSPSPPTSPARSEEARFISAVSVRETLDEIEEKQNTFFVMEKDLILPLLPEENSIRDLIDSDKYRNARIQHLEPLKYQPAGLRAELKPYQLEGLSFLLHLKNNGVGGILGDEMGLGKTIQTLSLFLHIRETEDIQCTICPPFLVICPLSVLDNWVSEVTKWTPGLNATKFHGSQAEKAQIKSFIAAKKAGKGHVESKPMPDIILTTFDTLLSDRAWFSRVFVWKYVVLDEGHRIKNSESKRAQALRAIKSEFKLVLTGTPVQNNLRELWSLFNWLYPNIFVPSTSEVFEQAFSLGEGRVDREFLEHAKRFLGLVMLRREKDSAEIGITIPSKTEITLSVPLSDLQHSWYLKALTGIDQMSYGDLRKPGSTSYNRAIGNILMELRKCSIHPYMLDDALPDPYEPGDHIAINSGKFVVLQKLVEQFVFMDKKKVIIFSGFDQALNICEDLFFTLKENGLRFEYVRLDGKTSRAWRNLNIHLFNSDERYRIFLISTRAGGEGINLTSASTVVFLDEDWNPQAMRQAEARVHRIGQTQPVTVFRLYSRGTVEEQIRCRVDKKVYLASKVTDSVQSPCVDTPFSPGGVRNTNCADTTTTNGSLVASLRRAAFSGNHLDTKYLTSLDWETLLKKCTNNQKPDEGLLGPIMTDEDEEAWLRRVEKVKTNIFQGLKIDTTARSSPKVQENPDLGLARAERRIGKKRTVKIDGYDVLRSDLRQPVPMTKDQGKNDTTVEFVHEITCYVCRGFDPTECQVCPRAFHNECVEKVVEFQPNRPAGFACPHHYCCSCHKPASQVGRLLFPCRSCEKAYCEVCLDWSRATFIGTNPSFEQMGYYPTSAFYIECATCKAVPKRKVNIQNESKPAKRCSFCGGRV</sequence>
<keyword evidence="8" id="KW-1185">Reference proteome</keyword>
<gene>
    <name evidence="7" type="ORF">ASPWEDRAFT_50434</name>
</gene>
<dbReference type="VEuPathDB" id="FungiDB:ASPWEDRAFT_50434"/>
<dbReference type="EMBL" id="KV878211">
    <property type="protein sequence ID" value="OJJ37160.1"/>
    <property type="molecule type" value="Genomic_DNA"/>
</dbReference>
<dbReference type="InterPro" id="IPR000330">
    <property type="entry name" value="SNF2_N"/>
</dbReference>
<dbReference type="PROSITE" id="PS51192">
    <property type="entry name" value="HELICASE_ATP_BIND_1"/>
    <property type="match status" value="1"/>
</dbReference>
<evidence type="ECO:0000259" key="6">
    <source>
        <dbReference type="PROSITE" id="PS51194"/>
    </source>
</evidence>
<proteinExistence type="predicted"/>
<dbReference type="STRING" id="1073089.A0A1L9RQC1"/>
<dbReference type="GO" id="GO:0005524">
    <property type="term" value="F:ATP binding"/>
    <property type="evidence" value="ECO:0007669"/>
    <property type="project" value="InterPro"/>
</dbReference>
<dbReference type="PANTHER" id="PTHR10799">
    <property type="entry name" value="SNF2/RAD54 HELICASE FAMILY"/>
    <property type="match status" value="1"/>
</dbReference>
<dbReference type="Gene3D" id="3.30.40.10">
    <property type="entry name" value="Zinc/RING finger domain, C3HC4 (zinc finger)"/>
    <property type="match status" value="1"/>
</dbReference>
<evidence type="ECO:0000313" key="8">
    <source>
        <dbReference type="Proteomes" id="UP000184383"/>
    </source>
</evidence>
<dbReference type="OrthoDB" id="288590at2759"/>
<dbReference type="InterPro" id="IPR049730">
    <property type="entry name" value="SNF2/RAD54-like_C"/>
</dbReference>
<organism evidence="7 8">
    <name type="scientific">Aspergillus wentii DTO 134E9</name>
    <dbReference type="NCBI Taxonomy" id="1073089"/>
    <lineage>
        <taxon>Eukaryota</taxon>
        <taxon>Fungi</taxon>
        <taxon>Dikarya</taxon>
        <taxon>Ascomycota</taxon>
        <taxon>Pezizomycotina</taxon>
        <taxon>Eurotiomycetes</taxon>
        <taxon>Eurotiomycetidae</taxon>
        <taxon>Eurotiales</taxon>
        <taxon>Aspergillaceae</taxon>
        <taxon>Aspergillus</taxon>
        <taxon>Aspergillus subgen. Cremei</taxon>
    </lineage>
</organism>
<dbReference type="Gene3D" id="3.40.50.10810">
    <property type="entry name" value="Tandem AAA-ATPase domain"/>
    <property type="match status" value="1"/>
</dbReference>
<reference evidence="8" key="1">
    <citation type="journal article" date="2017" name="Genome Biol.">
        <title>Comparative genomics reveals high biological diversity and specific adaptations in the industrially and medically important fungal genus Aspergillus.</title>
        <authorList>
            <person name="de Vries R.P."/>
            <person name="Riley R."/>
            <person name="Wiebenga A."/>
            <person name="Aguilar-Osorio G."/>
            <person name="Amillis S."/>
            <person name="Uchima C.A."/>
            <person name="Anderluh G."/>
            <person name="Asadollahi M."/>
            <person name="Askin M."/>
            <person name="Barry K."/>
            <person name="Battaglia E."/>
            <person name="Bayram O."/>
            <person name="Benocci T."/>
            <person name="Braus-Stromeyer S.A."/>
            <person name="Caldana C."/>
            <person name="Canovas D."/>
            <person name="Cerqueira G.C."/>
            <person name="Chen F."/>
            <person name="Chen W."/>
            <person name="Choi C."/>
            <person name="Clum A."/>
            <person name="Dos Santos R.A."/>
            <person name="Damasio A.R."/>
            <person name="Diallinas G."/>
            <person name="Emri T."/>
            <person name="Fekete E."/>
            <person name="Flipphi M."/>
            <person name="Freyberg S."/>
            <person name="Gallo A."/>
            <person name="Gournas C."/>
            <person name="Habgood R."/>
            <person name="Hainaut M."/>
            <person name="Harispe M.L."/>
            <person name="Henrissat B."/>
            <person name="Hilden K.S."/>
            <person name="Hope R."/>
            <person name="Hossain A."/>
            <person name="Karabika E."/>
            <person name="Karaffa L."/>
            <person name="Karanyi Z."/>
            <person name="Krasevec N."/>
            <person name="Kuo A."/>
            <person name="Kusch H."/>
            <person name="LaButti K."/>
            <person name="Lagendijk E.L."/>
            <person name="Lapidus A."/>
            <person name="Levasseur A."/>
            <person name="Lindquist E."/>
            <person name="Lipzen A."/>
            <person name="Logrieco A.F."/>
            <person name="MacCabe A."/>
            <person name="Maekelae M.R."/>
            <person name="Malavazi I."/>
            <person name="Melin P."/>
            <person name="Meyer V."/>
            <person name="Mielnichuk N."/>
            <person name="Miskei M."/>
            <person name="Molnar A.P."/>
            <person name="Mule G."/>
            <person name="Ngan C.Y."/>
            <person name="Orejas M."/>
            <person name="Orosz E."/>
            <person name="Ouedraogo J.P."/>
            <person name="Overkamp K.M."/>
            <person name="Park H.-S."/>
            <person name="Perrone G."/>
            <person name="Piumi F."/>
            <person name="Punt P.J."/>
            <person name="Ram A.F."/>
            <person name="Ramon A."/>
            <person name="Rauscher S."/>
            <person name="Record E."/>
            <person name="Riano-Pachon D.M."/>
            <person name="Robert V."/>
            <person name="Roehrig J."/>
            <person name="Ruller R."/>
            <person name="Salamov A."/>
            <person name="Salih N.S."/>
            <person name="Samson R.A."/>
            <person name="Sandor E."/>
            <person name="Sanguinetti M."/>
            <person name="Schuetze T."/>
            <person name="Sepcic K."/>
            <person name="Shelest E."/>
            <person name="Sherlock G."/>
            <person name="Sophianopoulou V."/>
            <person name="Squina F.M."/>
            <person name="Sun H."/>
            <person name="Susca A."/>
            <person name="Todd R.B."/>
            <person name="Tsang A."/>
            <person name="Unkles S.E."/>
            <person name="van de Wiele N."/>
            <person name="van Rossen-Uffink D."/>
            <person name="Oliveira J.V."/>
            <person name="Vesth T.C."/>
            <person name="Visser J."/>
            <person name="Yu J.-H."/>
            <person name="Zhou M."/>
            <person name="Andersen M.R."/>
            <person name="Archer D.B."/>
            <person name="Baker S.E."/>
            <person name="Benoit I."/>
            <person name="Brakhage A.A."/>
            <person name="Braus G.H."/>
            <person name="Fischer R."/>
            <person name="Frisvad J.C."/>
            <person name="Goldman G.H."/>
            <person name="Houbraken J."/>
            <person name="Oakley B."/>
            <person name="Pocsi I."/>
            <person name="Scazzocchio C."/>
            <person name="Seiboth B."/>
            <person name="vanKuyk P.A."/>
            <person name="Wortman J."/>
            <person name="Dyer P.S."/>
            <person name="Grigoriev I.V."/>
        </authorList>
    </citation>
    <scope>NUCLEOTIDE SEQUENCE [LARGE SCALE GENOMIC DNA]</scope>
    <source>
        <strain evidence="8">DTO 134E9</strain>
    </source>
</reference>
<dbReference type="CDD" id="cd17919">
    <property type="entry name" value="DEXHc_Snf"/>
    <property type="match status" value="1"/>
</dbReference>
<dbReference type="GO" id="GO:0016787">
    <property type="term" value="F:hydrolase activity"/>
    <property type="evidence" value="ECO:0007669"/>
    <property type="project" value="UniProtKB-KW"/>
</dbReference>
<feature type="domain" description="Helicase C-terminal" evidence="6">
    <location>
        <begin position="452"/>
        <end position="614"/>
    </location>
</feature>
<dbReference type="Gene3D" id="3.40.50.300">
    <property type="entry name" value="P-loop containing nucleotide triphosphate hydrolases"/>
    <property type="match status" value="1"/>
</dbReference>